<keyword evidence="2" id="KW-1185">Reference proteome</keyword>
<keyword evidence="1" id="KW-0614">Plasmid</keyword>
<dbReference type="Gene3D" id="1.25.40.10">
    <property type="entry name" value="Tetratricopeptide repeat domain"/>
    <property type="match status" value="1"/>
</dbReference>
<dbReference type="AlphaFoldDB" id="A0A2U9SEH8"/>
<accession>A0A2U9SEH8</accession>
<dbReference type="SUPFAM" id="SSF48452">
    <property type="entry name" value="TPR-like"/>
    <property type="match status" value="1"/>
</dbReference>
<dbReference type="Proteomes" id="UP000249605">
    <property type="component" value="Plasmid unnamed5"/>
</dbReference>
<dbReference type="EMBL" id="CP029835">
    <property type="protein sequence ID" value="AWU98020.1"/>
    <property type="molecule type" value="Genomic_DNA"/>
</dbReference>
<reference evidence="1 2" key="1">
    <citation type="submission" date="2018-06" db="EMBL/GenBank/DDBJ databases">
        <title>Complete genome sequencing of Azospirillum sp. M2T2B2.</title>
        <authorList>
            <person name="Heo J."/>
            <person name="Kim S.-J."/>
            <person name="Kwon S.-W."/>
            <person name="Anandham R."/>
        </authorList>
    </citation>
    <scope>NUCLEOTIDE SEQUENCE [LARGE SCALE GENOMIC DNA]</scope>
    <source>
        <strain evidence="1 2">M2T2B2</strain>
        <plasmid evidence="1 2">unnamed5</plasmid>
    </source>
</reference>
<evidence type="ECO:0000313" key="2">
    <source>
        <dbReference type="Proteomes" id="UP000249605"/>
    </source>
</evidence>
<name>A0A2U9SEH8_9PROT</name>
<dbReference type="InterPro" id="IPR011990">
    <property type="entry name" value="TPR-like_helical_dom_sf"/>
</dbReference>
<proteinExistence type="predicted"/>
<evidence type="ECO:0008006" key="3">
    <source>
        <dbReference type="Google" id="ProtNLM"/>
    </source>
</evidence>
<dbReference type="CDD" id="cd11301">
    <property type="entry name" value="Fut1_Fut2_like"/>
    <property type="match status" value="1"/>
</dbReference>
<organism evidence="1 2">
    <name type="scientific">Azospirillum ramasamyi</name>
    <dbReference type="NCBI Taxonomy" id="682998"/>
    <lineage>
        <taxon>Bacteria</taxon>
        <taxon>Pseudomonadati</taxon>
        <taxon>Pseudomonadota</taxon>
        <taxon>Alphaproteobacteria</taxon>
        <taxon>Rhodospirillales</taxon>
        <taxon>Azospirillaceae</taxon>
        <taxon>Azospirillum</taxon>
    </lineage>
</organism>
<geneLocation type="plasmid" evidence="1 2">
    <name>unnamed5</name>
</geneLocation>
<evidence type="ECO:0000313" key="1">
    <source>
        <dbReference type="EMBL" id="AWU98020.1"/>
    </source>
</evidence>
<protein>
    <recommendedName>
        <fullName evidence="3">Alpha-1,2-fucosyltransferase</fullName>
    </recommendedName>
</protein>
<gene>
    <name evidence="1" type="ORF">DM194_27555</name>
</gene>
<sequence length="368" mass="41717">MTEATDPDGSTDALDRLYGEAAALVRACRYDEAAAAYRSVLSWLCDYDALVGLARVMEHQNELDAASELYRQASAIVPGMARPFTRRAMLEARRLWGPPPSRRIPASPGRPRLSMTTLGQNGRFGNQIFQYGFLRLYADLHGLELELPDWLGRDLFGCDEPYPTVTLPETHEKAVNLIDSLPPGSTGRVADIDLWGFCQYPTARLAPWREHWCGQLRWAAPVARQLERWLQPLELADRTLVAVHIRRGDFSGERFWRSPTDWYLSWLRALWPNLRRPLLYVASDDPSVVEDFRAFRPVTVADAGQLPGAMAFLADFELLRRAEFLAISNSSFSVAAAMLSEDGRDFLRPVRAHDRLERFDPWNTAVLL</sequence>
<dbReference type="RefSeq" id="WP_111070809.1">
    <property type="nucleotide sequence ID" value="NZ_CP029835.1"/>
</dbReference>
<dbReference type="OrthoDB" id="9794601at2"/>
<dbReference type="Gene3D" id="3.40.50.11350">
    <property type="match status" value="1"/>
</dbReference>
<dbReference type="KEGG" id="azm:DM194_27555"/>